<dbReference type="Pfam" id="PF00696">
    <property type="entry name" value="AA_kinase"/>
    <property type="match status" value="1"/>
</dbReference>
<keyword evidence="6 8" id="KW-0418">Kinase</keyword>
<organism evidence="10 11">
    <name type="scientific">Limosilactobacillus fermentum</name>
    <name type="common">Lactobacillus fermentum</name>
    <dbReference type="NCBI Taxonomy" id="1613"/>
    <lineage>
        <taxon>Bacteria</taxon>
        <taxon>Bacillati</taxon>
        <taxon>Bacillota</taxon>
        <taxon>Bacilli</taxon>
        <taxon>Lactobacillales</taxon>
        <taxon>Lactobacillaceae</taxon>
        <taxon>Limosilactobacillus</taxon>
    </lineage>
</organism>
<evidence type="ECO:0000256" key="5">
    <source>
        <dbReference type="ARBA" id="ARBA00022741"/>
    </source>
</evidence>
<dbReference type="InterPro" id="IPR036393">
    <property type="entry name" value="AceGlu_kinase-like_sf"/>
</dbReference>
<evidence type="ECO:0000256" key="4">
    <source>
        <dbReference type="ARBA" id="ARBA00022679"/>
    </source>
</evidence>
<dbReference type="InterPro" id="IPR001057">
    <property type="entry name" value="Glu/AcGlu_kinase"/>
</dbReference>
<comment type="function">
    <text evidence="8">Catalyzes the transfer of a phosphate group to glutamate to form L-glutamate 5-phosphate.</text>
</comment>
<feature type="binding site" evidence="8">
    <location>
        <position position="52"/>
    </location>
    <ligand>
        <name>substrate</name>
    </ligand>
</feature>
<feature type="binding site" evidence="8">
    <location>
        <position position="12"/>
    </location>
    <ligand>
        <name>ATP</name>
        <dbReference type="ChEBI" id="CHEBI:30616"/>
    </ligand>
</feature>
<comment type="similarity">
    <text evidence="8">Belongs to the glutamate 5-kinase family.</text>
</comment>
<comment type="catalytic activity">
    <reaction evidence="8">
        <text>L-glutamate + ATP = L-glutamyl 5-phosphate + ADP</text>
        <dbReference type="Rhea" id="RHEA:14877"/>
        <dbReference type="ChEBI" id="CHEBI:29985"/>
        <dbReference type="ChEBI" id="CHEBI:30616"/>
        <dbReference type="ChEBI" id="CHEBI:58274"/>
        <dbReference type="ChEBI" id="CHEBI:456216"/>
        <dbReference type="EC" id="2.7.2.11"/>
    </reaction>
</comment>
<name>A0A1D7ZVE0_LIMFE</name>
<dbReference type="GO" id="GO:0055129">
    <property type="term" value="P:L-proline biosynthetic process"/>
    <property type="evidence" value="ECO:0007669"/>
    <property type="project" value="UniProtKB-UniRule"/>
</dbReference>
<evidence type="ECO:0000256" key="7">
    <source>
        <dbReference type="ARBA" id="ARBA00022840"/>
    </source>
</evidence>
<dbReference type="PATRIC" id="fig|1613.112.peg.391"/>
<evidence type="ECO:0000256" key="8">
    <source>
        <dbReference type="HAMAP-Rule" id="MF_00456"/>
    </source>
</evidence>
<dbReference type="GO" id="GO:0004349">
    <property type="term" value="F:glutamate 5-kinase activity"/>
    <property type="evidence" value="ECO:0007669"/>
    <property type="project" value="UniProtKB-UniRule"/>
</dbReference>
<dbReference type="FunFam" id="3.40.1160.10:FF:000006">
    <property type="entry name" value="Glutamate 5-kinase"/>
    <property type="match status" value="1"/>
</dbReference>
<evidence type="ECO:0000259" key="9">
    <source>
        <dbReference type="Pfam" id="PF00696"/>
    </source>
</evidence>
<keyword evidence="7 8" id="KW-0067">ATP-binding</keyword>
<keyword evidence="2 8" id="KW-0028">Amino-acid biosynthesis</keyword>
<dbReference type="PRINTS" id="PR00474">
    <property type="entry name" value="GLU5KINASE"/>
</dbReference>
<dbReference type="AlphaFoldDB" id="A0A1D7ZVE0"/>
<evidence type="ECO:0000256" key="2">
    <source>
        <dbReference type="ARBA" id="ARBA00022605"/>
    </source>
</evidence>
<dbReference type="InterPro" id="IPR001048">
    <property type="entry name" value="Asp/Glu/Uridylate_kinase"/>
</dbReference>
<feature type="binding site" evidence="8">
    <location>
        <begin position="217"/>
        <end position="223"/>
    </location>
    <ligand>
        <name>ATP</name>
        <dbReference type="ChEBI" id="CHEBI:30616"/>
    </ligand>
</feature>
<evidence type="ECO:0000256" key="1">
    <source>
        <dbReference type="ARBA" id="ARBA00022490"/>
    </source>
</evidence>
<protein>
    <recommendedName>
        <fullName evidence="8">Glutamate 5-kinase</fullName>
        <ecNumber evidence="8">2.7.2.11</ecNumber>
    </recommendedName>
    <alternativeName>
        <fullName evidence="8">Gamma-glutamyl kinase</fullName>
        <shortName evidence="8">GK</shortName>
    </alternativeName>
</protein>
<dbReference type="GO" id="GO:0005829">
    <property type="term" value="C:cytosol"/>
    <property type="evidence" value="ECO:0007669"/>
    <property type="project" value="TreeGrafter"/>
</dbReference>
<dbReference type="SUPFAM" id="SSF53633">
    <property type="entry name" value="Carbamate kinase-like"/>
    <property type="match status" value="1"/>
</dbReference>
<sequence>MIMADKERIVVKIGTSSLIQENGRVNLASIDRLAFTLACVNNQGYQPILVSSGAIGVGLASLGLTKRPAEIARQQALASIGQTELMRIYSQRFLDYQTKVGQILITRDVLTFPVSLQHVIDTFEVLLADKVIPIVNENDPVAVDELDHHTMFSDNDELSAQVAVKVGASKLIVLSDIDAFYDADPHQDPDAKVIRHVEQLTPEMEAAAGGSGSVLGTGGMVTKLRAAKTMLAAGKQMILCNGKDPAIIKDVLAGKEIGTRFGKGN</sequence>
<keyword evidence="5 8" id="KW-0547">Nucleotide-binding</keyword>
<dbReference type="PANTHER" id="PTHR43654:SF1">
    <property type="entry name" value="ISOPENTENYL PHOSPHATE KINASE"/>
    <property type="match status" value="1"/>
</dbReference>
<reference evidence="10 11" key="1">
    <citation type="submission" date="2016-09" db="EMBL/GenBank/DDBJ databases">
        <title>Genome Sequence of the Lactobacillus fermentum strain NCC2970 (CNCM I-5068).</title>
        <authorList>
            <person name="Barretto C."/>
            <person name="Ngom-Bru C."/>
            <person name="Genevaz A."/>
            <person name="Fournier C."/>
            <person name="Moine D."/>
            <person name="Kassam M."/>
            <person name="Iltis A."/>
            <person name="Sagory-Zalkind P."/>
            <person name="Faucherand G."/>
            <person name="Descombes P."/>
            <person name="Duboux S."/>
        </authorList>
    </citation>
    <scope>NUCLEOTIDE SEQUENCE [LARGE SCALE GENOMIC DNA]</scope>
    <source>
        <strain evidence="10 11">NCC2970</strain>
    </source>
</reference>
<dbReference type="HAMAP" id="MF_00456">
    <property type="entry name" value="ProB"/>
    <property type="match status" value="1"/>
</dbReference>
<keyword evidence="4 8" id="KW-0808">Transferase</keyword>
<dbReference type="InterPro" id="IPR011529">
    <property type="entry name" value="Glu_5kinase"/>
</dbReference>
<evidence type="ECO:0000256" key="6">
    <source>
        <dbReference type="ARBA" id="ARBA00022777"/>
    </source>
</evidence>
<dbReference type="Gene3D" id="3.40.1160.10">
    <property type="entry name" value="Acetylglutamate kinase-like"/>
    <property type="match status" value="1"/>
</dbReference>
<feature type="binding site" evidence="8">
    <location>
        <position position="155"/>
    </location>
    <ligand>
        <name>substrate</name>
    </ligand>
</feature>
<dbReference type="InterPro" id="IPR005715">
    <property type="entry name" value="Glu_5kinase/COase_Synthase"/>
</dbReference>
<dbReference type="PIRSF" id="PIRSF000729">
    <property type="entry name" value="GK"/>
    <property type="match status" value="1"/>
</dbReference>
<dbReference type="RefSeq" id="WP_082229428.1">
    <property type="nucleotide sequence ID" value="NZ_AP024320.1"/>
</dbReference>
<feature type="domain" description="Aspartate/glutamate/uridylate kinase" evidence="9">
    <location>
        <begin position="8"/>
        <end position="240"/>
    </location>
</feature>
<keyword evidence="1 8" id="KW-0963">Cytoplasm</keyword>
<dbReference type="UniPathway" id="UPA00098">
    <property type="reaction ID" value="UER00359"/>
</dbReference>
<gene>
    <name evidence="8" type="primary">proB</name>
    <name evidence="10" type="ORF">LACFE_CDS0370</name>
</gene>
<proteinExistence type="inferred from homology"/>
<dbReference type="GO" id="GO:0005524">
    <property type="term" value="F:ATP binding"/>
    <property type="evidence" value="ECO:0007669"/>
    <property type="project" value="UniProtKB-KW"/>
</dbReference>
<evidence type="ECO:0000313" key="11">
    <source>
        <dbReference type="Proteomes" id="UP000094714"/>
    </source>
</evidence>
<feature type="binding site" evidence="8">
    <location>
        <position position="139"/>
    </location>
    <ligand>
        <name>substrate</name>
    </ligand>
</feature>
<accession>A0A1D7ZVE0</accession>
<dbReference type="CDD" id="cd04242">
    <property type="entry name" value="AAK_G5K_ProB"/>
    <property type="match status" value="1"/>
</dbReference>
<feature type="binding site" evidence="8">
    <location>
        <begin position="175"/>
        <end position="176"/>
    </location>
    <ligand>
        <name>ATP</name>
        <dbReference type="ChEBI" id="CHEBI:30616"/>
    </ligand>
</feature>
<keyword evidence="3 8" id="KW-0641">Proline biosynthesis</keyword>
<dbReference type="PANTHER" id="PTHR43654">
    <property type="entry name" value="GLUTAMATE 5-KINASE"/>
    <property type="match status" value="1"/>
</dbReference>
<comment type="pathway">
    <text evidence="8">Amino-acid biosynthesis; L-proline biosynthesis; L-glutamate 5-semialdehyde from L-glutamate: step 1/2.</text>
</comment>
<evidence type="ECO:0000256" key="3">
    <source>
        <dbReference type="ARBA" id="ARBA00022650"/>
    </source>
</evidence>
<dbReference type="EMBL" id="CP017151">
    <property type="protein sequence ID" value="AOR73844.1"/>
    <property type="molecule type" value="Genomic_DNA"/>
</dbReference>
<comment type="subcellular location">
    <subcellularLocation>
        <location evidence="8">Cytoplasm</location>
    </subcellularLocation>
</comment>
<dbReference type="NCBIfam" id="TIGR01027">
    <property type="entry name" value="proB"/>
    <property type="match status" value="1"/>
</dbReference>
<dbReference type="PROSITE" id="PS00902">
    <property type="entry name" value="GLUTAMATE_5_KINASE"/>
    <property type="match status" value="1"/>
</dbReference>
<evidence type="ECO:0000313" key="10">
    <source>
        <dbReference type="EMBL" id="AOR73844.1"/>
    </source>
</evidence>
<dbReference type="InterPro" id="IPR041739">
    <property type="entry name" value="G5K_ProB"/>
</dbReference>
<dbReference type="EC" id="2.7.2.11" evidence="8"/>
<dbReference type="InterPro" id="IPR019797">
    <property type="entry name" value="Glutamate_5-kinase_CS"/>
</dbReference>
<dbReference type="Proteomes" id="UP000094714">
    <property type="component" value="Chromosome"/>
</dbReference>